<protein>
    <submittedName>
        <fullName evidence="2">Uncharacterized protein</fullName>
    </submittedName>
</protein>
<name>A0A6J4SP42_9ACTN</name>
<accession>A0A6J4SP42</accession>
<reference evidence="2" key="1">
    <citation type="submission" date="2020-02" db="EMBL/GenBank/DDBJ databases">
        <authorList>
            <person name="Meier V. D."/>
        </authorList>
    </citation>
    <scope>NUCLEOTIDE SEQUENCE</scope>
    <source>
        <strain evidence="2">AVDCRST_MAG45</strain>
    </source>
</reference>
<evidence type="ECO:0000256" key="1">
    <source>
        <dbReference type="SAM" id="MobiDB-lite"/>
    </source>
</evidence>
<evidence type="ECO:0000313" key="2">
    <source>
        <dbReference type="EMBL" id="CAA9500082.1"/>
    </source>
</evidence>
<sequence>AGHEALAARPVVSRCRDERRPHAR</sequence>
<proteinExistence type="predicted"/>
<dbReference type="EMBL" id="CADCVU010000105">
    <property type="protein sequence ID" value="CAA9500082.1"/>
    <property type="molecule type" value="Genomic_DNA"/>
</dbReference>
<dbReference type="AlphaFoldDB" id="A0A6J4SP42"/>
<feature type="non-terminal residue" evidence="2">
    <location>
        <position position="1"/>
    </location>
</feature>
<gene>
    <name evidence="2" type="ORF">AVDCRST_MAG45-1246</name>
</gene>
<feature type="compositionally biased region" description="Basic and acidic residues" evidence="1">
    <location>
        <begin position="14"/>
        <end position="24"/>
    </location>
</feature>
<feature type="non-terminal residue" evidence="2">
    <location>
        <position position="24"/>
    </location>
</feature>
<organism evidence="2">
    <name type="scientific">uncultured Solirubrobacterales bacterium</name>
    <dbReference type="NCBI Taxonomy" id="768556"/>
    <lineage>
        <taxon>Bacteria</taxon>
        <taxon>Bacillati</taxon>
        <taxon>Actinomycetota</taxon>
        <taxon>Thermoleophilia</taxon>
        <taxon>Solirubrobacterales</taxon>
        <taxon>environmental samples</taxon>
    </lineage>
</organism>
<feature type="region of interest" description="Disordered" evidence="1">
    <location>
        <begin position="1"/>
        <end position="24"/>
    </location>
</feature>